<dbReference type="InterPro" id="IPR018303">
    <property type="entry name" value="ATPase_P-typ_P_site"/>
</dbReference>
<dbReference type="EC" id="7.2.2.12" evidence="8"/>
<reference evidence="13" key="2">
    <citation type="journal article" date="2021" name="PeerJ">
        <title>Extensive microbial diversity within the chicken gut microbiome revealed by metagenomics and culture.</title>
        <authorList>
            <person name="Gilroy R."/>
            <person name="Ravi A."/>
            <person name="Getino M."/>
            <person name="Pursley I."/>
            <person name="Horton D.L."/>
            <person name="Alikhan N.F."/>
            <person name="Baker D."/>
            <person name="Gharbi K."/>
            <person name="Hall N."/>
            <person name="Watson M."/>
            <person name="Adriaenssens E.M."/>
            <person name="Foster-Nyarko E."/>
            <person name="Jarju S."/>
            <person name="Secka A."/>
            <person name="Antonio M."/>
            <person name="Oren A."/>
            <person name="Chaudhuri R.R."/>
            <person name="La Ragione R."/>
            <person name="Hildebrand F."/>
            <person name="Pallen M.J."/>
        </authorList>
    </citation>
    <scope>NUCLEOTIDE SEQUENCE</scope>
    <source>
        <strain evidence="13">ChiHjej13B12-12457</strain>
    </source>
</reference>
<dbReference type="InterPro" id="IPR059000">
    <property type="entry name" value="ATPase_P-type_domA"/>
</dbReference>
<dbReference type="PRINTS" id="PR00119">
    <property type="entry name" value="CATATPASE"/>
</dbReference>
<dbReference type="SFLD" id="SFLDS00003">
    <property type="entry name" value="Haloacid_Dehalogenase"/>
    <property type="match status" value="1"/>
</dbReference>
<dbReference type="InterPro" id="IPR044492">
    <property type="entry name" value="P_typ_ATPase_HD_dom"/>
</dbReference>
<keyword evidence="3 10" id="KW-0812">Transmembrane</keyword>
<evidence type="ECO:0000256" key="8">
    <source>
        <dbReference type="ARBA" id="ARBA00039097"/>
    </source>
</evidence>
<proteinExistence type="inferred from homology"/>
<dbReference type="SUPFAM" id="SSF81653">
    <property type="entry name" value="Calcium ATPase, transduction domain A"/>
    <property type="match status" value="1"/>
</dbReference>
<comment type="caution">
    <text evidence="13">The sequence shown here is derived from an EMBL/GenBank/DDBJ whole genome shotgun (WGS) entry which is preliminary data.</text>
</comment>
<feature type="transmembrane region" description="Helical" evidence="10">
    <location>
        <begin position="153"/>
        <end position="173"/>
    </location>
</feature>
<evidence type="ECO:0000259" key="12">
    <source>
        <dbReference type="Pfam" id="PF00122"/>
    </source>
</evidence>
<evidence type="ECO:0000256" key="9">
    <source>
        <dbReference type="ARBA" id="ARBA00047308"/>
    </source>
</evidence>
<dbReference type="SFLD" id="SFLDF00027">
    <property type="entry name" value="p-type_atpase"/>
    <property type="match status" value="1"/>
</dbReference>
<feature type="region of interest" description="Disordered" evidence="11">
    <location>
        <begin position="1"/>
        <end position="20"/>
    </location>
</feature>
<evidence type="ECO:0000256" key="3">
    <source>
        <dbReference type="ARBA" id="ARBA00022692"/>
    </source>
</evidence>
<evidence type="ECO:0000256" key="1">
    <source>
        <dbReference type="ARBA" id="ARBA00004370"/>
    </source>
</evidence>
<keyword evidence="10" id="KW-0067">ATP-binding</keyword>
<evidence type="ECO:0000256" key="10">
    <source>
        <dbReference type="RuleBase" id="RU362081"/>
    </source>
</evidence>
<dbReference type="InterPro" id="IPR023214">
    <property type="entry name" value="HAD_sf"/>
</dbReference>
<dbReference type="InterPro" id="IPR051014">
    <property type="entry name" value="Cation_Transport_ATPase_IB"/>
</dbReference>
<gene>
    <name evidence="13" type="primary">cadA</name>
    <name evidence="13" type="ORF">IAC94_00620</name>
</gene>
<comment type="similarity">
    <text evidence="2 10">Belongs to the cation transport ATPase (P-type) (TC 3.A.3) family. Type IB subfamily.</text>
</comment>
<comment type="catalytic activity">
    <reaction evidence="9">
        <text>Zn(2+)(in) + ATP + H2O = Zn(2+)(out) + ADP + phosphate + H(+)</text>
        <dbReference type="Rhea" id="RHEA:20621"/>
        <dbReference type="ChEBI" id="CHEBI:15377"/>
        <dbReference type="ChEBI" id="CHEBI:15378"/>
        <dbReference type="ChEBI" id="CHEBI:29105"/>
        <dbReference type="ChEBI" id="CHEBI:30616"/>
        <dbReference type="ChEBI" id="CHEBI:43474"/>
        <dbReference type="ChEBI" id="CHEBI:456216"/>
        <dbReference type="EC" id="7.2.2.12"/>
    </reaction>
</comment>
<dbReference type="PROSITE" id="PS00154">
    <property type="entry name" value="ATPASE_E1_E2"/>
    <property type="match status" value="1"/>
</dbReference>
<evidence type="ECO:0000256" key="11">
    <source>
        <dbReference type="SAM" id="MobiDB-lite"/>
    </source>
</evidence>
<evidence type="ECO:0000256" key="7">
    <source>
        <dbReference type="ARBA" id="ARBA00023136"/>
    </source>
</evidence>
<dbReference type="Pfam" id="PF00122">
    <property type="entry name" value="E1-E2_ATPase"/>
    <property type="match status" value="1"/>
</dbReference>
<dbReference type="InterPro" id="IPR023299">
    <property type="entry name" value="ATPase_P-typ_cyto_dom_N"/>
</dbReference>
<dbReference type="GO" id="GO:0046872">
    <property type="term" value="F:metal ion binding"/>
    <property type="evidence" value="ECO:0007669"/>
    <property type="project" value="UniProtKB-KW"/>
</dbReference>
<keyword evidence="7 10" id="KW-0472">Membrane</keyword>
<dbReference type="GO" id="GO:0005886">
    <property type="term" value="C:plasma membrane"/>
    <property type="evidence" value="ECO:0007669"/>
    <property type="project" value="UniProtKB-SubCell"/>
</dbReference>
<dbReference type="GO" id="GO:0015086">
    <property type="term" value="F:cadmium ion transmembrane transporter activity"/>
    <property type="evidence" value="ECO:0007669"/>
    <property type="project" value="TreeGrafter"/>
</dbReference>
<sequence>MREQQQRAIPQENELQAQPIQSENLLKSDGKAHGSHSCHSCHTHEDTEGHNNHEHKHEHHRHAHSSTKRQITLIAVTAVLLAAAILIERYCALQTWQLLLVYLVPYLLIGTGTLKEAAEGIARGNIFNEHFLMSLATIGALCIGFLPGAETEFPEAVFVMLFFAVGELFESYAEGRSRDSISHLMEIRPDTAEVERGGQTQTVSPEEVNIGEIIVVRPGGKIPLDGTVIEGSSSLNSVALTGESLPRDVEKGDDVASGCINLSGVLRIRTTKTFGESTVSKIIRLVANADSRKSSSESFITRFARIYTPIVVSAALLLAFVPPLLSGNGFSGFSSSFATWLHRALIFLVVSCPCALVISVPLTFFGGLGGASRRGILIKGSSFMDSLANVGTVVFDKTGTLTRGEFAVEAVHPETAAKPGTATPASITEHELLHLAAHVEHFSTHPIGEALRAAFPNEATDGCSVTDVEEIAGQGIRANVEGRTVCVGNARMMEAVGAAWHDCHRTGTIIHVAVDGQYAGHIVINDRVKEDSAEAIAALRRLGVGDTVMLTGDREETAREVASRLGIGSYRAGLLPADKVRCLEELMAAKPRGTSLAFVGDGINDAPVLKRADVGIAMGGLGSDAAIEAADVVLMDDRPTKIATAVSISRRTLRIARQNVWLAIGIKAAILLLAAIGLGTLWLAVFADVGVTVLAVLNAMRALRVPTK</sequence>
<feature type="transmembrane region" description="Helical" evidence="10">
    <location>
        <begin position="126"/>
        <end position="147"/>
    </location>
</feature>
<dbReference type="GO" id="GO:0016463">
    <property type="term" value="F:P-type zinc transporter activity"/>
    <property type="evidence" value="ECO:0007669"/>
    <property type="project" value="UniProtKB-EC"/>
</dbReference>
<evidence type="ECO:0000256" key="4">
    <source>
        <dbReference type="ARBA" id="ARBA00022723"/>
    </source>
</evidence>
<dbReference type="GO" id="GO:0005524">
    <property type="term" value="F:ATP binding"/>
    <property type="evidence" value="ECO:0007669"/>
    <property type="project" value="UniProtKB-UniRule"/>
</dbReference>
<keyword evidence="10" id="KW-1003">Cell membrane</keyword>
<dbReference type="NCBIfam" id="TIGR01494">
    <property type="entry name" value="ATPase_P-type"/>
    <property type="match status" value="2"/>
</dbReference>
<dbReference type="NCBIfam" id="TIGR01512">
    <property type="entry name" value="ATPase-IB2_Cd"/>
    <property type="match status" value="1"/>
</dbReference>
<dbReference type="FunFam" id="2.70.150.10:FF:000002">
    <property type="entry name" value="Copper-transporting ATPase 1, putative"/>
    <property type="match status" value="1"/>
</dbReference>
<dbReference type="Gene3D" id="2.70.150.10">
    <property type="entry name" value="Calcium-transporting ATPase, cytoplasmic transduction domain A"/>
    <property type="match status" value="1"/>
</dbReference>
<dbReference type="Pfam" id="PF00702">
    <property type="entry name" value="Hydrolase"/>
    <property type="match status" value="1"/>
</dbReference>
<feature type="transmembrane region" description="Helical" evidence="10">
    <location>
        <begin position="345"/>
        <end position="369"/>
    </location>
</feature>
<accession>A0A9D1E086</accession>
<reference evidence="13" key="1">
    <citation type="submission" date="2020-10" db="EMBL/GenBank/DDBJ databases">
        <authorList>
            <person name="Gilroy R."/>
        </authorList>
    </citation>
    <scope>NUCLEOTIDE SEQUENCE</scope>
    <source>
        <strain evidence="13">ChiHjej13B12-12457</strain>
    </source>
</reference>
<comment type="subcellular location">
    <subcellularLocation>
        <location evidence="10">Cell membrane</location>
    </subcellularLocation>
    <subcellularLocation>
        <location evidence="1">Membrane</location>
    </subcellularLocation>
</comment>
<keyword evidence="5" id="KW-1278">Translocase</keyword>
<protein>
    <recommendedName>
        <fullName evidence="8">P-type Zn(2+) transporter</fullName>
        <ecNumber evidence="8">7.2.2.12</ecNumber>
    </recommendedName>
</protein>
<feature type="transmembrane region" description="Helical" evidence="10">
    <location>
        <begin position="659"/>
        <end position="676"/>
    </location>
</feature>
<dbReference type="InterPro" id="IPR008250">
    <property type="entry name" value="ATPase_P-typ_transduc_dom_A_sf"/>
</dbReference>
<evidence type="ECO:0000256" key="6">
    <source>
        <dbReference type="ARBA" id="ARBA00022989"/>
    </source>
</evidence>
<dbReference type="NCBIfam" id="TIGR01525">
    <property type="entry name" value="ATPase-IB_hvy"/>
    <property type="match status" value="1"/>
</dbReference>
<feature type="compositionally biased region" description="Basic and acidic residues" evidence="11">
    <location>
        <begin position="42"/>
        <end position="52"/>
    </location>
</feature>
<evidence type="ECO:0000313" key="14">
    <source>
        <dbReference type="Proteomes" id="UP000886744"/>
    </source>
</evidence>
<dbReference type="EMBL" id="DVHI01000013">
    <property type="protein sequence ID" value="HIR62014.1"/>
    <property type="molecule type" value="Genomic_DNA"/>
</dbReference>
<dbReference type="AlphaFoldDB" id="A0A9D1E086"/>
<dbReference type="GO" id="GO:0016887">
    <property type="term" value="F:ATP hydrolysis activity"/>
    <property type="evidence" value="ECO:0007669"/>
    <property type="project" value="InterPro"/>
</dbReference>
<evidence type="ECO:0000256" key="5">
    <source>
        <dbReference type="ARBA" id="ARBA00022967"/>
    </source>
</evidence>
<dbReference type="InterPro" id="IPR001757">
    <property type="entry name" value="P_typ_ATPase"/>
</dbReference>
<keyword evidence="4 10" id="KW-0479">Metal-binding</keyword>
<dbReference type="SUPFAM" id="SSF56784">
    <property type="entry name" value="HAD-like"/>
    <property type="match status" value="1"/>
</dbReference>
<evidence type="ECO:0000313" key="13">
    <source>
        <dbReference type="EMBL" id="HIR62014.1"/>
    </source>
</evidence>
<organism evidence="13 14">
    <name type="scientific">Candidatus Coprenecus avistercoris</name>
    <dbReference type="NCBI Taxonomy" id="2840730"/>
    <lineage>
        <taxon>Bacteria</taxon>
        <taxon>Pseudomonadati</taxon>
        <taxon>Bacteroidota</taxon>
        <taxon>Bacteroidia</taxon>
        <taxon>Bacteroidales</taxon>
        <taxon>Rikenellaceae</taxon>
        <taxon>Rikenellaceae incertae sedis</taxon>
        <taxon>Candidatus Coprenecus</taxon>
    </lineage>
</organism>
<keyword evidence="6 10" id="KW-1133">Transmembrane helix</keyword>
<dbReference type="Proteomes" id="UP000886744">
    <property type="component" value="Unassembled WGS sequence"/>
</dbReference>
<feature type="domain" description="P-type ATPase A" evidence="12">
    <location>
        <begin position="187"/>
        <end position="286"/>
    </location>
</feature>
<feature type="transmembrane region" description="Helical" evidence="10">
    <location>
        <begin position="71"/>
        <end position="90"/>
    </location>
</feature>
<name>A0A9D1E086_9BACT</name>
<dbReference type="Gene3D" id="3.40.50.1000">
    <property type="entry name" value="HAD superfamily/HAD-like"/>
    <property type="match status" value="1"/>
</dbReference>
<feature type="compositionally biased region" description="Basic residues" evidence="11">
    <location>
        <begin position="53"/>
        <end position="66"/>
    </location>
</feature>
<evidence type="ECO:0000256" key="2">
    <source>
        <dbReference type="ARBA" id="ARBA00006024"/>
    </source>
</evidence>
<keyword evidence="10" id="KW-0547">Nucleotide-binding</keyword>
<feature type="transmembrane region" description="Helical" evidence="10">
    <location>
        <begin position="306"/>
        <end position="325"/>
    </location>
</feature>
<dbReference type="InterPro" id="IPR023298">
    <property type="entry name" value="ATPase_P-typ_TM_dom_sf"/>
</dbReference>
<dbReference type="SFLD" id="SFLDG00002">
    <property type="entry name" value="C1.7:_P-type_atpase_like"/>
    <property type="match status" value="1"/>
</dbReference>
<feature type="transmembrane region" description="Helical" evidence="10">
    <location>
        <begin position="96"/>
        <end position="114"/>
    </location>
</feature>
<dbReference type="InterPro" id="IPR036412">
    <property type="entry name" value="HAD-like_sf"/>
</dbReference>
<dbReference type="InterPro" id="IPR027256">
    <property type="entry name" value="P-typ_ATPase_IB"/>
</dbReference>
<dbReference type="PANTHER" id="PTHR48085:SF5">
    <property type="entry name" value="CADMIUM_ZINC-TRANSPORTING ATPASE HMA4-RELATED"/>
    <property type="match status" value="1"/>
</dbReference>
<dbReference type="PRINTS" id="PR00120">
    <property type="entry name" value="HATPASE"/>
</dbReference>
<dbReference type="PANTHER" id="PTHR48085">
    <property type="entry name" value="CADMIUM/ZINC-TRANSPORTING ATPASE HMA2-RELATED"/>
    <property type="match status" value="1"/>
</dbReference>
<dbReference type="Gene3D" id="3.40.1110.10">
    <property type="entry name" value="Calcium-transporting ATPase, cytoplasmic domain N"/>
    <property type="match status" value="1"/>
</dbReference>
<dbReference type="SUPFAM" id="SSF81665">
    <property type="entry name" value="Calcium ATPase, transmembrane domain M"/>
    <property type="match status" value="1"/>
</dbReference>
<feature type="region of interest" description="Disordered" evidence="11">
    <location>
        <begin position="27"/>
        <end position="66"/>
    </location>
</feature>